<evidence type="ECO:0000313" key="2">
    <source>
        <dbReference type="EMBL" id="MDQ0119658.1"/>
    </source>
</evidence>
<feature type="compositionally biased region" description="Basic and acidic residues" evidence="1">
    <location>
        <begin position="13"/>
        <end position="23"/>
    </location>
</feature>
<reference evidence="2 3" key="1">
    <citation type="submission" date="2023-07" db="EMBL/GenBank/DDBJ databases">
        <title>Sorghum-associated microbial communities from plants grown in Nebraska, USA.</title>
        <authorList>
            <person name="Schachtman D."/>
        </authorList>
    </citation>
    <scope>NUCLEOTIDE SEQUENCE [LARGE SCALE GENOMIC DNA]</scope>
    <source>
        <strain evidence="2 3">DS994</strain>
    </source>
</reference>
<sequence>MCYASSKDFGWGAKKETKRRPEAEPETPAENPGKPVRAQEFTFWAFPNWRRTPAPRTPSAEKSKERV</sequence>
<organism evidence="2 3">
    <name type="scientific">Pseudarthrobacter defluvii</name>
    <dbReference type="NCBI Taxonomy" id="410837"/>
    <lineage>
        <taxon>Bacteria</taxon>
        <taxon>Bacillati</taxon>
        <taxon>Actinomycetota</taxon>
        <taxon>Actinomycetes</taxon>
        <taxon>Micrococcales</taxon>
        <taxon>Micrococcaceae</taxon>
        <taxon>Pseudarthrobacter</taxon>
    </lineage>
</organism>
<dbReference type="Proteomes" id="UP001226389">
    <property type="component" value="Unassembled WGS sequence"/>
</dbReference>
<evidence type="ECO:0000256" key="1">
    <source>
        <dbReference type="SAM" id="MobiDB-lite"/>
    </source>
</evidence>
<gene>
    <name evidence="2" type="ORF">J2T22_002853</name>
</gene>
<evidence type="ECO:0000313" key="3">
    <source>
        <dbReference type="Proteomes" id="UP001226389"/>
    </source>
</evidence>
<name>A0ABT9UJ39_9MICC</name>
<feature type="region of interest" description="Disordered" evidence="1">
    <location>
        <begin position="1"/>
        <end position="67"/>
    </location>
</feature>
<protein>
    <submittedName>
        <fullName evidence="2">Uncharacterized protein</fullName>
    </submittedName>
</protein>
<keyword evidence="3" id="KW-1185">Reference proteome</keyword>
<accession>A0ABT9UJ39</accession>
<dbReference type="EMBL" id="JAUSSY010000009">
    <property type="protein sequence ID" value="MDQ0119658.1"/>
    <property type="molecule type" value="Genomic_DNA"/>
</dbReference>
<proteinExistence type="predicted"/>
<comment type="caution">
    <text evidence="2">The sequence shown here is derived from an EMBL/GenBank/DDBJ whole genome shotgun (WGS) entry which is preliminary data.</text>
</comment>